<keyword evidence="7" id="KW-1185">Reference proteome</keyword>
<dbReference type="InterPro" id="IPR012318">
    <property type="entry name" value="HTH_CRP"/>
</dbReference>
<dbReference type="Gene3D" id="1.10.10.10">
    <property type="entry name" value="Winged helix-like DNA-binding domain superfamily/Winged helix DNA-binding domain"/>
    <property type="match status" value="1"/>
</dbReference>
<dbReference type="PROSITE" id="PS51063">
    <property type="entry name" value="HTH_CRP_2"/>
    <property type="match status" value="1"/>
</dbReference>
<evidence type="ECO:0000259" key="5">
    <source>
        <dbReference type="PROSITE" id="PS51063"/>
    </source>
</evidence>
<evidence type="ECO:0000259" key="4">
    <source>
        <dbReference type="PROSITE" id="PS50042"/>
    </source>
</evidence>
<dbReference type="Proteomes" id="UP000776651">
    <property type="component" value="Unassembled WGS sequence"/>
</dbReference>
<dbReference type="InterPro" id="IPR014710">
    <property type="entry name" value="RmlC-like_jellyroll"/>
</dbReference>
<organism evidence="6 7">
    <name type="scientific">Qipengyuania pacifica</name>
    <dbReference type="NCBI Taxonomy" id="2860199"/>
    <lineage>
        <taxon>Bacteria</taxon>
        <taxon>Pseudomonadati</taxon>
        <taxon>Pseudomonadota</taxon>
        <taxon>Alphaproteobacteria</taxon>
        <taxon>Sphingomonadales</taxon>
        <taxon>Erythrobacteraceae</taxon>
        <taxon>Qipengyuania</taxon>
    </lineage>
</organism>
<dbReference type="InterPro" id="IPR036390">
    <property type="entry name" value="WH_DNA-bd_sf"/>
</dbReference>
<dbReference type="SUPFAM" id="SSF51206">
    <property type="entry name" value="cAMP-binding domain-like"/>
    <property type="match status" value="1"/>
</dbReference>
<keyword evidence="1" id="KW-0805">Transcription regulation</keyword>
<dbReference type="EMBL" id="JAIGNQ010000001">
    <property type="protein sequence ID" value="MBX7487502.1"/>
    <property type="molecule type" value="Genomic_DNA"/>
</dbReference>
<dbReference type="SMART" id="SM00419">
    <property type="entry name" value="HTH_CRP"/>
    <property type="match status" value="1"/>
</dbReference>
<dbReference type="InterPro" id="IPR050397">
    <property type="entry name" value="Env_Response_Regulators"/>
</dbReference>
<evidence type="ECO:0000256" key="2">
    <source>
        <dbReference type="ARBA" id="ARBA00023125"/>
    </source>
</evidence>
<reference evidence="6 7" key="1">
    <citation type="submission" date="2021-08" db="EMBL/GenBank/DDBJ databases">
        <title>Comparative Genomics Analysis of the Genus Qipengyuania Reveals Extensive Genetic Diversity and Metabolic Versatility, Including the Description of Fifteen Novel Species.</title>
        <authorList>
            <person name="Liu Y."/>
        </authorList>
    </citation>
    <scope>NUCLEOTIDE SEQUENCE [LARGE SCALE GENOMIC DNA]</scope>
    <source>
        <strain evidence="6 7">GH25</strain>
    </source>
</reference>
<dbReference type="Pfam" id="PF00027">
    <property type="entry name" value="cNMP_binding"/>
    <property type="match status" value="1"/>
</dbReference>
<dbReference type="Gene3D" id="2.60.120.10">
    <property type="entry name" value="Jelly Rolls"/>
    <property type="match status" value="1"/>
</dbReference>
<gene>
    <name evidence="6" type="ORF">K3177_03145</name>
</gene>
<comment type="caution">
    <text evidence="6">The sequence shown here is derived from an EMBL/GenBank/DDBJ whole genome shotgun (WGS) entry which is preliminary data.</text>
</comment>
<keyword evidence="2" id="KW-0238">DNA-binding</keyword>
<dbReference type="SUPFAM" id="SSF46785">
    <property type="entry name" value="Winged helix' DNA-binding domain"/>
    <property type="match status" value="1"/>
</dbReference>
<dbReference type="InterPro" id="IPR036388">
    <property type="entry name" value="WH-like_DNA-bd_sf"/>
</dbReference>
<feature type="domain" description="Cyclic nucleotide-binding" evidence="4">
    <location>
        <begin position="19"/>
        <end position="139"/>
    </location>
</feature>
<dbReference type="InterPro" id="IPR000595">
    <property type="entry name" value="cNMP-bd_dom"/>
</dbReference>
<evidence type="ECO:0000313" key="6">
    <source>
        <dbReference type="EMBL" id="MBX7487502.1"/>
    </source>
</evidence>
<feature type="domain" description="HTH crp-type" evidence="5">
    <location>
        <begin position="153"/>
        <end position="220"/>
    </location>
</feature>
<dbReference type="Pfam" id="PF13545">
    <property type="entry name" value="HTH_Crp_2"/>
    <property type="match status" value="1"/>
</dbReference>
<accession>A0ABS7JI89</accession>
<sequence>MSRSLHLDATRRSLVTPMLFSALDRGLQAHLVRISQLREFADGQIIQQRGDAADGFWLIDEGAVRVGQFMPDGEFRAVALLGPGDSYGELAVFADKPRIVDAVSRGESRLRLIGARPFLDALGNYPASSRALLGALSQQLQDTLSILAGLRRGTNPQRLAGMLATMAGEAAGPASVTITQQELADLLGVTRATANAALGDLQKRRLIERGYGTIRIPDRDALAAHAVR</sequence>
<protein>
    <submittedName>
        <fullName evidence="6">Crp/Fnr family transcriptional regulator</fullName>
    </submittedName>
</protein>
<dbReference type="CDD" id="cd00038">
    <property type="entry name" value="CAP_ED"/>
    <property type="match status" value="1"/>
</dbReference>
<dbReference type="PANTHER" id="PTHR24567:SF74">
    <property type="entry name" value="HTH-TYPE TRANSCRIPTIONAL REGULATOR ARCR"/>
    <property type="match status" value="1"/>
</dbReference>
<keyword evidence="3" id="KW-0804">Transcription</keyword>
<evidence type="ECO:0000256" key="1">
    <source>
        <dbReference type="ARBA" id="ARBA00023015"/>
    </source>
</evidence>
<evidence type="ECO:0000313" key="7">
    <source>
        <dbReference type="Proteomes" id="UP000776651"/>
    </source>
</evidence>
<dbReference type="PANTHER" id="PTHR24567">
    <property type="entry name" value="CRP FAMILY TRANSCRIPTIONAL REGULATORY PROTEIN"/>
    <property type="match status" value="1"/>
</dbReference>
<proteinExistence type="predicted"/>
<dbReference type="SMART" id="SM00100">
    <property type="entry name" value="cNMP"/>
    <property type="match status" value="1"/>
</dbReference>
<dbReference type="InterPro" id="IPR018490">
    <property type="entry name" value="cNMP-bd_dom_sf"/>
</dbReference>
<evidence type="ECO:0000256" key="3">
    <source>
        <dbReference type="ARBA" id="ARBA00023163"/>
    </source>
</evidence>
<dbReference type="RefSeq" id="WP_221596973.1">
    <property type="nucleotide sequence ID" value="NZ_JAIGNQ010000001.1"/>
</dbReference>
<name>A0ABS7JI89_9SPHN</name>
<dbReference type="PROSITE" id="PS50042">
    <property type="entry name" value="CNMP_BINDING_3"/>
    <property type="match status" value="1"/>
</dbReference>